<dbReference type="InterPro" id="IPR002104">
    <property type="entry name" value="Integrase_catalytic"/>
</dbReference>
<dbReference type="PANTHER" id="PTHR30349">
    <property type="entry name" value="PHAGE INTEGRASE-RELATED"/>
    <property type="match status" value="1"/>
</dbReference>
<gene>
    <name evidence="3" type="ORF">F6W96_38965</name>
</gene>
<dbReference type="InterPro" id="IPR011010">
    <property type="entry name" value="DNA_brk_join_enz"/>
</dbReference>
<dbReference type="RefSeq" id="WP_167490759.1">
    <property type="nucleotide sequence ID" value="NZ_CP046173.1"/>
</dbReference>
<accession>A0A6G9ZDA9</accession>
<proteinExistence type="predicted"/>
<sequence length="358" mass="39781">MGLSVVRDLREVRAAAGPEEIERFETDVFAGFVLARCAAGLSDSTIRSDVSHLEQVRTWFGKPLWDMLPADADVYFGTILRPVPISTRLARAQALRTYFEFLELRHKIEIHNLTGRVVECPIDEINRPRGRGQAKLRIPPSADQVARLFAGWRGELATCRKFGPVARNYAAARLMSEVGLRVNEARHLDLADIKWDLGRFGKLHVRHGKGARGSGPRERMVPLINGAGRTLRWFVEDVWCQLGDDPARLGAPLFCSERRNTDGTAARVGSEALRAGLAEAAARHLPEWAEGLTPHVLRHFCASQLYSGGMDLIAIQEALGHAWIATTMNYIHVHRTHVEDAWLAGQERAAARLKGLGI</sequence>
<evidence type="ECO:0000259" key="2">
    <source>
        <dbReference type="PROSITE" id="PS51898"/>
    </source>
</evidence>
<evidence type="ECO:0000313" key="3">
    <source>
        <dbReference type="EMBL" id="QIS23420.1"/>
    </source>
</evidence>
<dbReference type="Pfam" id="PF00589">
    <property type="entry name" value="Phage_integrase"/>
    <property type="match status" value="1"/>
</dbReference>
<dbReference type="PROSITE" id="PS51898">
    <property type="entry name" value="TYR_RECOMBINASE"/>
    <property type="match status" value="1"/>
</dbReference>
<keyword evidence="1" id="KW-0233">DNA recombination</keyword>
<organism evidence="3 4">
    <name type="scientific">Nocardia terpenica</name>
    <dbReference type="NCBI Taxonomy" id="455432"/>
    <lineage>
        <taxon>Bacteria</taxon>
        <taxon>Bacillati</taxon>
        <taxon>Actinomycetota</taxon>
        <taxon>Actinomycetes</taxon>
        <taxon>Mycobacteriales</taxon>
        <taxon>Nocardiaceae</taxon>
        <taxon>Nocardia</taxon>
    </lineage>
</organism>
<dbReference type="GO" id="GO:0015074">
    <property type="term" value="P:DNA integration"/>
    <property type="evidence" value="ECO:0007669"/>
    <property type="project" value="InterPro"/>
</dbReference>
<dbReference type="CDD" id="cd00397">
    <property type="entry name" value="DNA_BRE_C"/>
    <property type="match status" value="1"/>
</dbReference>
<dbReference type="InterPro" id="IPR050090">
    <property type="entry name" value="Tyrosine_recombinase_XerCD"/>
</dbReference>
<dbReference type="SUPFAM" id="SSF56349">
    <property type="entry name" value="DNA breaking-rejoining enzymes"/>
    <property type="match status" value="1"/>
</dbReference>
<dbReference type="AlphaFoldDB" id="A0A6G9ZDA9"/>
<reference evidence="3 4" key="1">
    <citation type="journal article" date="2019" name="ACS Chem. Biol.">
        <title>Identification and Mobilization of a Cryptic Antibiotic Biosynthesis Gene Locus from a Human-Pathogenic Nocardia Isolate.</title>
        <authorList>
            <person name="Herisse M."/>
            <person name="Ishida K."/>
            <person name="Porter J.L."/>
            <person name="Howden B."/>
            <person name="Hertweck C."/>
            <person name="Stinear T.P."/>
            <person name="Pidot S.J."/>
        </authorList>
    </citation>
    <scope>NUCLEOTIDE SEQUENCE [LARGE SCALE GENOMIC DNA]</scope>
    <source>
        <strain evidence="3 4">AUSMDU00012715</strain>
    </source>
</reference>
<dbReference type="PANTHER" id="PTHR30349:SF81">
    <property type="entry name" value="TYROSINE RECOMBINASE XERC"/>
    <property type="match status" value="1"/>
</dbReference>
<protein>
    <submittedName>
        <fullName evidence="3">Tyrosine-type recombinase/integrase</fullName>
    </submittedName>
</protein>
<name>A0A6G9ZDA9_9NOCA</name>
<evidence type="ECO:0000256" key="1">
    <source>
        <dbReference type="ARBA" id="ARBA00023172"/>
    </source>
</evidence>
<dbReference type="GO" id="GO:0003677">
    <property type="term" value="F:DNA binding"/>
    <property type="evidence" value="ECO:0007669"/>
    <property type="project" value="InterPro"/>
</dbReference>
<dbReference type="EMBL" id="CP046173">
    <property type="protein sequence ID" value="QIS23420.1"/>
    <property type="molecule type" value="Genomic_DNA"/>
</dbReference>
<dbReference type="InterPro" id="IPR013762">
    <property type="entry name" value="Integrase-like_cat_sf"/>
</dbReference>
<feature type="domain" description="Tyr recombinase" evidence="2">
    <location>
        <begin position="135"/>
        <end position="343"/>
    </location>
</feature>
<dbReference type="Proteomes" id="UP000500953">
    <property type="component" value="Chromosome"/>
</dbReference>
<dbReference type="Gene3D" id="1.10.443.10">
    <property type="entry name" value="Intergrase catalytic core"/>
    <property type="match status" value="1"/>
</dbReference>
<evidence type="ECO:0000313" key="4">
    <source>
        <dbReference type="Proteomes" id="UP000500953"/>
    </source>
</evidence>
<dbReference type="GO" id="GO:0006310">
    <property type="term" value="P:DNA recombination"/>
    <property type="evidence" value="ECO:0007669"/>
    <property type="project" value="UniProtKB-KW"/>
</dbReference>